<dbReference type="HOGENOM" id="CLU_284657_0_0_9"/>
<feature type="coiled-coil region" evidence="1">
    <location>
        <begin position="369"/>
        <end position="396"/>
    </location>
</feature>
<proteinExistence type="predicted"/>
<gene>
    <name evidence="5" type="ordered locus">LIV_2643</name>
</gene>
<accession>G2Z954</accession>
<dbReference type="KEGG" id="liv:LIV_2643"/>
<feature type="domain" description="Pesticidal crystal protein Cry1Aa" evidence="4">
    <location>
        <begin position="750"/>
        <end position="812"/>
    </location>
</feature>
<evidence type="ECO:0000259" key="3">
    <source>
        <dbReference type="Pfam" id="PF17936"/>
    </source>
</evidence>
<feature type="coiled-coil region" evidence="1">
    <location>
        <begin position="731"/>
        <end position="758"/>
    </location>
</feature>
<feature type="chain" id="PRO_5038922396" evidence="2">
    <location>
        <begin position="26"/>
        <end position="1090"/>
    </location>
</feature>
<feature type="domain" description="Pesticidal crystal protein Cry1Aa" evidence="4">
    <location>
        <begin position="559"/>
        <end position="617"/>
    </location>
</feature>
<name>G2Z954_LISIP</name>
<reference evidence="5 6" key="1">
    <citation type="journal article" date="2011" name="J. Bacteriol.">
        <title>Complete genome sequence of the animal pathogen Listeria ivanovii, which provides insights into host specificities and evolution of the genus Listeria.</title>
        <authorList>
            <person name="Buchrieser C."/>
            <person name="Rusniok C."/>
            <person name="Garrido P."/>
            <person name="Hain T."/>
            <person name="Scortti M."/>
            <person name="Lampidis R."/>
            <person name="Karst U."/>
            <person name="Chakraborty T."/>
            <person name="Cossart P."/>
            <person name="Kreft J."/>
            <person name="Vazquez-Boland J.A."/>
            <person name="Goebel W."/>
            <person name="Glaser P."/>
        </authorList>
    </citation>
    <scope>NUCLEOTIDE SEQUENCE [LARGE SCALE GENOMIC DNA]</scope>
    <source>
        <strain evidence="6">ATCC BAA-678 / PAM 55</strain>
    </source>
</reference>
<evidence type="ECO:0000259" key="4">
    <source>
        <dbReference type="Pfam" id="PF18449"/>
    </source>
</evidence>
<dbReference type="Pfam" id="PF17936">
    <property type="entry name" value="Big_6"/>
    <property type="match status" value="1"/>
</dbReference>
<feature type="domain" description="Pesticidal crystal protein Cry1Aa" evidence="4">
    <location>
        <begin position="388"/>
        <end position="450"/>
    </location>
</feature>
<keyword evidence="2" id="KW-0732">Signal</keyword>
<dbReference type="InterPro" id="IPR054544">
    <property type="entry name" value="Pest_crys_Cry1Aa_dom-IV"/>
</dbReference>
<evidence type="ECO:0000313" key="6">
    <source>
        <dbReference type="Proteomes" id="UP000001286"/>
    </source>
</evidence>
<feature type="domain" description="Pesticidal crystal protein Cry1Aa" evidence="4">
    <location>
        <begin position="685"/>
        <end position="747"/>
    </location>
</feature>
<feature type="signal peptide" evidence="2">
    <location>
        <begin position="1"/>
        <end position="25"/>
    </location>
</feature>
<feature type="domain" description="Pesticidal crystal protein Cry1Aa" evidence="4">
    <location>
        <begin position="621"/>
        <end position="682"/>
    </location>
</feature>
<dbReference type="OrthoDB" id="2366292at2"/>
<dbReference type="eggNOG" id="COG5492">
    <property type="taxonomic scope" value="Bacteria"/>
</dbReference>
<dbReference type="InterPro" id="IPR041498">
    <property type="entry name" value="Big_6"/>
</dbReference>
<keyword evidence="1" id="KW-0175">Coiled coil</keyword>
<dbReference type="EMBL" id="FR687253">
    <property type="protein sequence ID" value="CBW87144.1"/>
    <property type="molecule type" value="Genomic_DNA"/>
</dbReference>
<dbReference type="AlphaFoldDB" id="G2Z954"/>
<dbReference type="InterPro" id="IPR013783">
    <property type="entry name" value="Ig-like_fold"/>
</dbReference>
<dbReference type="Gene3D" id="2.60.40.10">
    <property type="entry name" value="Immunoglobulins"/>
    <property type="match status" value="1"/>
</dbReference>
<feature type="coiled-coil region" evidence="1">
    <location>
        <begin position="666"/>
        <end position="693"/>
    </location>
</feature>
<sequence>MNKKRLAKKITTIGATTAIVFSVLAQPLSLIASATDAAPVTTAGEQQLAGAIVKSKNLVSNGKLTTIEQTNLTAKQIFPSWQAAAVGGGNNLDSLVLVGKDVNSRYVGTSTRDEYVYYKIDDSASDITSIGISGFGSTSYTTDYSGTGITEFTGRSTRSTRFALYQVIPTVVGQTYTLSKSVASNELNYSVYASNVGSISELASVKSTKYGSSTFVASSTSTKITVVLGKDADYVNEPALIWSRAASGVTVTKQINTTNLKAEIDALFINNNPDSGDIKDTTDEAAIDVLQKEIDCLEEGITKVEYQAELDLAKRYLNSEPKRQAAAEKAVKELFINNNVVNHIKETTNQAAIDAAQVKVNAVTDTTKKAELQVHVKKAQDELDEKNRQEAAQKAVNELFISNDPANHIKDTTNQEAIDAAKVKVNAVTDTTKKAALQVQLNKAQTELDAKTKDETEKAIEGAKDSLISLKGTNTRFRMDIKTSERLKYEYVVTKDDAYFGRYKNNYSNELNIAADGPTTYVTKDGAYSDGTVFKVFVRIDNVDHLIGSVTFTGTYDDAQKAVNELFISDNPANHIKDTTNQAAIDAAKVKVNAVTDTTKKAALQVQVKKAQDELDEKTRQEAAQKAVNELFISNSPANHIKDTTTQTLIDAAKVKVNAVTDTTKKAALQVQVKKAQDELDEKNRQEAAQKAVNELFISNSPANHIKDTTTQTLIEAAKVKVNAVTDTTKKAALQVQVKKAQDELDEKNRQEAAQKAVNELFVNNNPANKIKDTTTQTMIDEAQKKVDSVVNPAKRAELQELVDKAQDALDEANNNVTAPTANTVTNKDTVVTGTGKPGLTAVVNIGTATYTATVGTNGKFSVTIPVQKADTIIRVSQKSTTKTSPVINVKVTNYIPNSAPIIDAIGPFQQAITGKVPAGTVSVRLVVNDHPQRLVTPDANGNFSFYSRFVTDGTVSNLRLQKGDKIVVDYGNKTPSNLATTTYVNDAVKPLIDVAKAESDYITGLVPTGTQVLRLSINGIAQRTVTPQADINAVTAGGIGTDGKFKIYTRFFRDSSGLTRKLHAGDTVTVDLGAQIPGDTGTTVTVIAK</sequence>
<organism evidence="5 6">
    <name type="scientific">Listeria ivanovii (strain ATCC BAA-678 / PAM 55)</name>
    <dbReference type="NCBI Taxonomy" id="881621"/>
    <lineage>
        <taxon>Bacteria</taxon>
        <taxon>Bacillati</taxon>
        <taxon>Bacillota</taxon>
        <taxon>Bacilli</taxon>
        <taxon>Bacillales</taxon>
        <taxon>Listeriaceae</taxon>
        <taxon>Listeria</taxon>
    </lineage>
</organism>
<feature type="domain" description="Pesticidal crystal protein Cry1Aa" evidence="4">
    <location>
        <begin position="324"/>
        <end position="385"/>
    </location>
</feature>
<evidence type="ECO:0000256" key="1">
    <source>
        <dbReference type="SAM" id="Coils"/>
    </source>
</evidence>
<evidence type="ECO:0000313" key="5">
    <source>
        <dbReference type="EMBL" id="CBW87144.1"/>
    </source>
</evidence>
<dbReference type="Proteomes" id="UP000001286">
    <property type="component" value="Chromosome"/>
</dbReference>
<evidence type="ECO:0000256" key="2">
    <source>
        <dbReference type="SAM" id="SignalP"/>
    </source>
</evidence>
<feature type="domain" description="Bacterial Ig" evidence="3">
    <location>
        <begin position="819"/>
        <end position="891"/>
    </location>
</feature>
<dbReference type="Pfam" id="PF18449">
    <property type="entry name" value="Endotoxin_C2"/>
    <property type="match status" value="6"/>
</dbReference>
<dbReference type="RefSeq" id="WP_014093899.1">
    <property type="nucleotide sequence ID" value="NC_016011.1"/>
</dbReference>
<protein>
    <submittedName>
        <fullName evidence="5">Hypothetical surface protein</fullName>
    </submittedName>
</protein>
<feature type="coiled-coil region" evidence="1">
    <location>
        <begin position="601"/>
        <end position="628"/>
    </location>
</feature>